<comment type="activity regulation">
    <text evidence="8">Allosterically activated by fructose 2,6-bisphosphate.</text>
</comment>
<dbReference type="EMBL" id="CM018052">
    <property type="protein sequence ID" value="KAA8514726.1"/>
    <property type="molecule type" value="Genomic_DNA"/>
</dbReference>
<dbReference type="GO" id="GO:0003872">
    <property type="term" value="F:6-phosphofructokinase activity"/>
    <property type="evidence" value="ECO:0007669"/>
    <property type="project" value="UniProtKB-UniRule"/>
</dbReference>
<dbReference type="OrthoDB" id="537915at2759"/>
<dbReference type="UniPathway" id="UPA00109">
    <property type="reaction ID" value="UER00182"/>
</dbReference>
<dbReference type="GO" id="GO:0005524">
    <property type="term" value="F:ATP binding"/>
    <property type="evidence" value="ECO:0007669"/>
    <property type="project" value="InterPro"/>
</dbReference>
<evidence type="ECO:0000256" key="7">
    <source>
        <dbReference type="ARBA" id="ARBA00023152"/>
    </source>
</evidence>
<dbReference type="Pfam" id="PF00365">
    <property type="entry name" value="PFK"/>
    <property type="match status" value="1"/>
</dbReference>
<comment type="pathway">
    <text evidence="8">Carbohydrate degradation; glycolysis; D-glyceraldehyde 3-phosphate and glycerone phosphate from D-glucose: step 3/4.</text>
</comment>
<dbReference type="PANTHER" id="PTHR43650">
    <property type="entry name" value="PYROPHOSPHATE--FRUCTOSE 6-PHOSPHATE 1-PHOSPHOTRANSFERASE"/>
    <property type="match status" value="1"/>
</dbReference>
<organism evidence="10 11">
    <name type="scientific">Nyssa sinensis</name>
    <dbReference type="NCBI Taxonomy" id="561372"/>
    <lineage>
        <taxon>Eukaryota</taxon>
        <taxon>Viridiplantae</taxon>
        <taxon>Streptophyta</taxon>
        <taxon>Embryophyta</taxon>
        <taxon>Tracheophyta</taxon>
        <taxon>Spermatophyta</taxon>
        <taxon>Magnoliopsida</taxon>
        <taxon>eudicotyledons</taxon>
        <taxon>Gunneridae</taxon>
        <taxon>Pentapetalae</taxon>
        <taxon>asterids</taxon>
        <taxon>Cornales</taxon>
        <taxon>Nyssaceae</taxon>
        <taxon>Nyssa</taxon>
    </lineage>
</organism>
<dbReference type="NCBIfam" id="NF005482">
    <property type="entry name" value="PRK07085.1"/>
    <property type="match status" value="1"/>
</dbReference>
<dbReference type="GO" id="GO:0015979">
    <property type="term" value="P:photosynthesis"/>
    <property type="evidence" value="ECO:0007669"/>
    <property type="project" value="TreeGrafter"/>
</dbReference>
<dbReference type="GO" id="GO:0046872">
    <property type="term" value="F:metal ion binding"/>
    <property type="evidence" value="ECO:0007669"/>
    <property type="project" value="UniProtKB-KW"/>
</dbReference>
<dbReference type="InterPro" id="IPR011183">
    <property type="entry name" value="PfpB_PPi_PFK"/>
</dbReference>
<accession>A0A5J4ZAN4</accession>
<keyword evidence="3 8" id="KW-0808">Transferase</keyword>
<dbReference type="NCBIfam" id="TIGR02477">
    <property type="entry name" value="PFKA_PPi"/>
    <property type="match status" value="1"/>
</dbReference>
<dbReference type="PANTHER" id="PTHR43650:SF17">
    <property type="entry name" value="PYROPHOSPHATE--FRUCTOSE 6-PHOSPHATE 1-PHOSPHOTRANSFERASE SUBUNIT ALPHA 1"/>
    <property type="match status" value="1"/>
</dbReference>
<dbReference type="HAMAP" id="MF_01980">
    <property type="entry name" value="Phosphofructokinase_II_Long"/>
    <property type="match status" value="1"/>
</dbReference>
<sequence length="619" mass="67443">MDSDFGIPRELSDLQKLRSLYQTELPPCLQGTTVRVEFGDATTAADPSDANIIGRTFPHTYGQPLAHFLRATAKVPDAQIITEHPAIRVGVLFCGRQSPGGHNVVWGLHNALKIHNPNSVLLGFLGGSEGLFAQKTLEIIDDILATYKNQGGYDLLGRTKDQIRTTEQVNAALTACNTLKLDGLVIIGGVTSNTDAAQLAETFAEAKCPTKVVGVPVTLNGDLKNQFVETNVGFDTICKVNSQLISNVCTDALSAEKYYYFIRLMGRKASHVALECTLQSHPNMVILGEEVAASKLTLFDLTKQICDAVQARAEQDKNHGVILLPEGLIESIPEVYALLQEIHGLIREGVSADNISSQLSPWASALFEFLPPFIRKQLLLHPESDDSAQLSQIETEKLLAHLVEAEMNKRLKEGTYKGKKFNAICHFFGYQARGSLASKFDCDYAYVLGHICYHILAAGLNGYMATVTNLKNPVNKWRCGAAPITAMMTVKRYGRGPGASSTSIGKPALHPATVDLKGKAYELLRQNATKFLIDDLYRNPGPLQFDGPGADAKAVTLCVEDQDYMGRIKKLQEYLDKVRTIVKPGCSQDILKAALSAMASVTDILTLMSSSSNGGQIRF</sequence>
<keyword evidence="4 8" id="KW-0479">Metal-binding</keyword>
<evidence type="ECO:0000256" key="8">
    <source>
        <dbReference type="HAMAP-Rule" id="MF_03185"/>
    </source>
</evidence>
<keyword evidence="1 8" id="KW-0963">Cytoplasm</keyword>
<dbReference type="Gene3D" id="3.40.50.450">
    <property type="match status" value="1"/>
</dbReference>
<name>A0A5J4ZAN4_9ASTE</name>
<evidence type="ECO:0000256" key="3">
    <source>
        <dbReference type="ARBA" id="ARBA00022679"/>
    </source>
</evidence>
<dbReference type="FunFam" id="1.10.10.480:FF:000001">
    <property type="entry name" value="Pyrophosphate--fructose 6-phosphate 1-phosphotransferase subunit alpha"/>
    <property type="match status" value="1"/>
</dbReference>
<comment type="function">
    <text evidence="8">Regulatory subunit of pyrophosphate--fructose 6-phosphate 1-phosphotransferase.</text>
</comment>
<dbReference type="SUPFAM" id="SSF53784">
    <property type="entry name" value="Phosphofructokinase"/>
    <property type="match status" value="1"/>
</dbReference>
<dbReference type="Proteomes" id="UP000325577">
    <property type="component" value="Linkage Group LG9"/>
</dbReference>
<dbReference type="InterPro" id="IPR000023">
    <property type="entry name" value="Phosphofructokinase_dom"/>
</dbReference>
<dbReference type="GO" id="GO:0047334">
    <property type="term" value="F:diphosphate-fructose-6-phosphate 1-phosphotransferase activity"/>
    <property type="evidence" value="ECO:0007669"/>
    <property type="project" value="InterPro"/>
</dbReference>
<keyword evidence="11" id="KW-1185">Reference proteome</keyword>
<feature type="domain" description="Phosphofructokinase" evidence="9">
    <location>
        <begin position="88"/>
        <end position="351"/>
    </location>
</feature>
<evidence type="ECO:0000313" key="10">
    <source>
        <dbReference type="EMBL" id="KAA8514726.1"/>
    </source>
</evidence>
<keyword evidence="2 8" id="KW-0021">Allosteric enzyme</keyword>
<keyword evidence="7 8" id="KW-0324">Glycolysis</keyword>
<reference evidence="10 11" key="1">
    <citation type="submission" date="2019-09" db="EMBL/GenBank/DDBJ databases">
        <title>A chromosome-level genome assembly of the Chinese tupelo Nyssa sinensis.</title>
        <authorList>
            <person name="Yang X."/>
            <person name="Kang M."/>
            <person name="Yang Y."/>
            <person name="Xiong H."/>
            <person name="Wang M."/>
            <person name="Zhang Z."/>
            <person name="Wang Z."/>
            <person name="Wu H."/>
            <person name="Ma T."/>
            <person name="Liu J."/>
            <person name="Xi Z."/>
        </authorList>
    </citation>
    <scope>NUCLEOTIDE SEQUENCE [LARGE SCALE GENOMIC DNA]</scope>
    <source>
        <strain evidence="10">J267</strain>
        <tissue evidence="10">Leaf</tissue>
    </source>
</reference>
<comment type="subunit">
    <text evidence="8">Tetramer of two alpha (regulatory) and two beta (catalytic) chains.</text>
</comment>
<dbReference type="InterPro" id="IPR035966">
    <property type="entry name" value="PKF_sf"/>
</dbReference>
<evidence type="ECO:0000256" key="2">
    <source>
        <dbReference type="ARBA" id="ARBA00022533"/>
    </source>
</evidence>
<dbReference type="GO" id="GO:0005829">
    <property type="term" value="C:cytosol"/>
    <property type="evidence" value="ECO:0007669"/>
    <property type="project" value="TreeGrafter"/>
</dbReference>
<proteinExistence type="inferred from homology"/>
<gene>
    <name evidence="8" type="primary">PFP-ALPHA</name>
    <name evidence="10" type="ORF">F0562_017905</name>
</gene>
<comment type="subcellular location">
    <subcellularLocation>
        <location evidence="8">Cytoplasm</location>
    </subcellularLocation>
</comment>
<dbReference type="Gene3D" id="3.40.50.460">
    <property type="entry name" value="Phosphofructokinase domain"/>
    <property type="match status" value="1"/>
</dbReference>
<evidence type="ECO:0000256" key="5">
    <source>
        <dbReference type="ARBA" id="ARBA00022777"/>
    </source>
</evidence>
<evidence type="ECO:0000256" key="1">
    <source>
        <dbReference type="ARBA" id="ARBA00022490"/>
    </source>
</evidence>
<dbReference type="PIRSF" id="PIRSF005677">
    <property type="entry name" value="PPi_PFK_PfpB"/>
    <property type="match status" value="1"/>
</dbReference>
<evidence type="ECO:0000259" key="9">
    <source>
        <dbReference type="Pfam" id="PF00365"/>
    </source>
</evidence>
<keyword evidence="5 8" id="KW-0418">Kinase</keyword>
<dbReference type="AlphaFoldDB" id="A0A5J4ZAN4"/>
<evidence type="ECO:0000256" key="6">
    <source>
        <dbReference type="ARBA" id="ARBA00022842"/>
    </source>
</evidence>
<keyword evidence="6 8" id="KW-0460">Magnesium</keyword>
<evidence type="ECO:0000313" key="11">
    <source>
        <dbReference type="Proteomes" id="UP000325577"/>
    </source>
</evidence>
<dbReference type="GO" id="GO:0009749">
    <property type="term" value="P:response to glucose"/>
    <property type="evidence" value="ECO:0007669"/>
    <property type="project" value="TreeGrafter"/>
</dbReference>
<comment type="similarity">
    <text evidence="8">Belongs to the phosphofructokinase type A (PFKA) family. PPi-dependent PFK group II subfamily. Clade 'Long' sub-subfamily.</text>
</comment>
<dbReference type="Gene3D" id="1.10.10.480">
    <property type="entry name" value="Phosphofructokinase, domain 3"/>
    <property type="match status" value="1"/>
</dbReference>
<comment type="caution">
    <text evidence="8">Lacks conserved residue(s) required for the propagation of feature annotation.</text>
</comment>
<evidence type="ECO:0000256" key="4">
    <source>
        <dbReference type="ARBA" id="ARBA00022723"/>
    </source>
</evidence>
<protein>
    <recommendedName>
        <fullName evidence="8">Pyrophosphate--fructose 6-phosphate 1-phosphotransferase subunit alpha</fullName>
        <shortName evidence="8">PFP</shortName>
    </recommendedName>
    <alternativeName>
        <fullName evidence="8">6-phosphofructokinase, pyrophosphate dependent</fullName>
    </alternativeName>
    <alternativeName>
        <fullName evidence="8">PPi-PFK</fullName>
    </alternativeName>
    <alternativeName>
        <fullName evidence="8">Pyrophosphate-dependent 6-phosphofructose-1-kinase</fullName>
    </alternativeName>
</protein>